<comment type="similarity">
    <text evidence="10">Belongs to the ARTD/PARP family.</text>
</comment>
<feature type="domain" description="PARP catalytic" evidence="15">
    <location>
        <begin position="463"/>
        <end position="675"/>
    </location>
</feature>
<dbReference type="SUPFAM" id="SSF117839">
    <property type="entry name" value="WWE domain"/>
    <property type="match status" value="2"/>
</dbReference>
<keyword evidence="7 11" id="KW-0863">Zinc-finger</keyword>
<feature type="domain" description="WWE" evidence="14">
    <location>
        <begin position="350"/>
        <end position="436"/>
    </location>
</feature>
<feature type="zinc finger region" description="C3H1-type" evidence="11">
    <location>
        <begin position="267"/>
        <end position="294"/>
    </location>
</feature>
<evidence type="ECO:0000256" key="8">
    <source>
        <dbReference type="ARBA" id="ARBA00022833"/>
    </source>
</evidence>
<protein>
    <submittedName>
        <fullName evidence="16">Poly [ADP-ribose] polymerase 12-like</fullName>
    </submittedName>
</protein>
<dbReference type="Pfam" id="PF00644">
    <property type="entry name" value="PARP"/>
    <property type="match status" value="2"/>
</dbReference>
<evidence type="ECO:0000256" key="11">
    <source>
        <dbReference type="PROSITE-ProRule" id="PRU00723"/>
    </source>
</evidence>
<dbReference type="OrthoDB" id="6133115at2759"/>
<dbReference type="Pfam" id="PF02825">
    <property type="entry name" value="WWE"/>
    <property type="match status" value="2"/>
</dbReference>
<feature type="region of interest" description="Disordered" evidence="12">
    <location>
        <begin position="222"/>
        <end position="266"/>
    </location>
</feature>
<evidence type="ECO:0000256" key="12">
    <source>
        <dbReference type="SAM" id="MobiDB-lite"/>
    </source>
</evidence>
<dbReference type="Pfam" id="PF23466">
    <property type="entry name" value="WWE_4"/>
    <property type="match status" value="2"/>
</dbReference>
<dbReference type="InterPro" id="IPR004170">
    <property type="entry name" value="WWE_dom"/>
</dbReference>
<dbReference type="GO" id="GO:0005634">
    <property type="term" value="C:nucleus"/>
    <property type="evidence" value="ECO:0007669"/>
    <property type="project" value="UniProtKB-SubCell"/>
</dbReference>
<dbReference type="InterPro" id="IPR012317">
    <property type="entry name" value="Poly(ADP-ribose)pol_cat_dom"/>
</dbReference>
<evidence type="ECO:0000256" key="5">
    <source>
        <dbReference type="ARBA" id="ARBA00022723"/>
    </source>
</evidence>
<evidence type="ECO:0000256" key="7">
    <source>
        <dbReference type="ARBA" id="ARBA00022771"/>
    </source>
</evidence>
<reference evidence="16" key="1">
    <citation type="submission" date="2020-07" db="EMBL/GenBank/DDBJ databases">
        <title>Clarias magur genome sequencing, assembly and annotation.</title>
        <authorList>
            <person name="Kushwaha B."/>
            <person name="Kumar R."/>
            <person name="Das P."/>
            <person name="Joshi C.G."/>
            <person name="Kumar D."/>
            <person name="Nagpure N.S."/>
            <person name="Pandey M."/>
            <person name="Agarwal S."/>
            <person name="Srivastava S."/>
            <person name="Singh M."/>
            <person name="Sahoo L."/>
            <person name="Jayasankar P."/>
            <person name="Meher P.K."/>
            <person name="Koringa P.G."/>
            <person name="Iquebal M.A."/>
            <person name="Das S.P."/>
            <person name="Bit A."/>
            <person name="Patnaik S."/>
            <person name="Patel N."/>
            <person name="Shah T.M."/>
            <person name="Hinsu A."/>
            <person name="Jena J.K."/>
        </authorList>
    </citation>
    <scope>NUCLEOTIDE SEQUENCE</scope>
    <source>
        <strain evidence="16">CIFAMagur01</strain>
        <tissue evidence="16">Testis</tissue>
    </source>
</reference>
<dbReference type="PANTHER" id="PTHR45740:SF15">
    <property type="entry name" value="ZINC FINGER CCCH TYPE DOMAIN CONTAINING 1-LIKE"/>
    <property type="match status" value="1"/>
</dbReference>
<dbReference type="Proteomes" id="UP000727407">
    <property type="component" value="Unassembled WGS sequence"/>
</dbReference>
<feature type="compositionally biased region" description="Low complexity" evidence="12">
    <location>
        <begin position="240"/>
        <end position="251"/>
    </location>
</feature>
<dbReference type="Gene3D" id="3.30.720.50">
    <property type="match status" value="2"/>
</dbReference>
<dbReference type="Gene3D" id="3.90.228.10">
    <property type="match status" value="2"/>
</dbReference>
<feature type="domain" description="WWE" evidence="14">
    <location>
        <begin position="727"/>
        <end position="817"/>
    </location>
</feature>
<dbReference type="PROSITE" id="PS51059">
    <property type="entry name" value="PARP_CATALYTIC"/>
    <property type="match status" value="2"/>
</dbReference>
<evidence type="ECO:0000256" key="4">
    <source>
        <dbReference type="ARBA" id="ARBA00022553"/>
    </source>
</evidence>
<keyword evidence="6" id="KW-0677">Repeat</keyword>
<evidence type="ECO:0000256" key="2">
    <source>
        <dbReference type="ARBA" id="ARBA00004496"/>
    </source>
</evidence>
<comment type="caution">
    <text evidence="16">The sequence shown here is derived from an EMBL/GenBank/DDBJ whole genome shotgun (WGS) entry which is preliminary data.</text>
</comment>
<evidence type="ECO:0000256" key="6">
    <source>
        <dbReference type="ARBA" id="ARBA00022737"/>
    </source>
</evidence>
<dbReference type="GO" id="GO:0005737">
    <property type="term" value="C:cytoplasm"/>
    <property type="evidence" value="ECO:0007669"/>
    <property type="project" value="UniProtKB-SubCell"/>
</dbReference>
<evidence type="ECO:0000256" key="3">
    <source>
        <dbReference type="ARBA" id="ARBA00022490"/>
    </source>
</evidence>
<dbReference type="EMBL" id="QNUK01000017">
    <property type="protein sequence ID" value="KAF5907941.1"/>
    <property type="molecule type" value="Genomic_DNA"/>
</dbReference>
<keyword evidence="4" id="KW-0597">Phosphoprotein</keyword>
<keyword evidence="5 11" id="KW-0479">Metal-binding</keyword>
<keyword evidence="17" id="KW-1185">Reference proteome</keyword>
<name>A0A8J4UIY1_CLAMG</name>
<feature type="compositionally biased region" description="Polar residues" evidence="12">
    <location>
        <begin position="223"/>
        <end position="239"/>
    </location>
</feature>
<dbReference type="InterPro" id="IPR057602">
    <property type="entry name" value="Zfn-CCCH_PARP12"/>
</dbReference>
<proteinExistence type="inferred from homology"/>
<dbReference type="AlphaFoldDB" id="A0A8J4UIY1"/>
<dbReference type="GO" id="GO:0003950">
    <property type="term" value="F:NAD+ poly-ADP-ribosyltransferase activity"/>
    <property type="evidence" value="ECO:0007669"/>
    <property type="project" value="InterPro"/>
</dbReference>
<dbReference type="Pfam" id="PF25261">
    <property type="entry name" value="zf-CCCH_PARP12"/>
    <property type="match status" value="1"/>
</dbReference>
<dbReference type="SMART" id="SM00356">
    <property type="entry name" value="ZnF_C3H1"/>
    <property type="match status" value="3"/>
</dbReference>
<gene>
    <name evidence="16" type="ORF">DAT39_002323</name>
</gene>
<dbReference type="InterPro" id="IPR037197">
    <property type="entry name" value="WWE_dom_sf"/>
</dbReference>
<evidence type="ECO:0000256" key="10">
    <source>
        <dbReference type="ARBA" id="ARBA00024347"/>
    </source>
</evidence>
<evidence type="ECO:0000259" key="13">
    <source>
        <dbReference type="PROSITE" id="PS50103"/>
    </source>
</evidence>
<feature type="zinc finger region" description="C3H1-type" evidence="11">
    <location>
        <begin position="77"/>
        <end position="102"/>
    </location>
</feature>
<dbReference type="PROSITE" id="PS50918">
    <property type="entry name" value="WWE"/>
    <property type="match status" value="2"/>
</dbReference>
<dbReference type="InterPro" id="IPR000571">
    <property type="entry name" value="Znf_CCCH"/>
</dbReference>
<feature type="compositionally biased region" description="Polar residues" evidence="12">
    <location>
        <begin position="255"/>
        <end position="266"/>
    </location>
</feature>
<dbReference type="InterPro" id="IPR051712">
    <property type="entry name" value="ARTD-AVP"/>
</dbReference>
<keyword evidence="9" id="KW-0539">Nucleus</keyword>
<dbReference type="PANTHER" id="PTHR45740">
    <property type="entry name" value="POLY [ADP-RIBOSE] POLYMERASE"/>
    <property type="match status" value="1"/>
</dbReference>
<evidence type="ECO:0000259" key="14">
    <source>
        <dbReference type="PROSITE" id="PS50918"/>
    </source>
</evidence>
<dbReference type="PROSITE" id="PS50103">
    <property type="entry name" value="ZF_C3H1"/>
    <property type="match status" value="2"/>
</dbReference>
<evidence type="ECO:0000256" key="1">
    <source>
        <dbReference type="ARBA" id="ARBA00004123"/>
    </source>
</evidence>
<feature type="domain" description="C3H1-type" evidence="13">
    <location>
        <begin position="77"/>
        <end position="102"/>
    </location>
</feature>
<organism evidence="16 17">
    <name type="scientific">Clarias magur</name>
    <name type="common">Asian catfish</name>
    <name type="synonym">Macropteronotus magur</name>
    <dbReference type="NCBI Taxonomy" id="1594786"/>
    <lineage>
        <taxon>Eukaryota</taxon>
        <taxon>Metazoa</taxon>
        <taxon>Chordata</taxon>
        <taxon>Craniata</taxon>
        <taxon>Vertebrata</taxon>
        <taxon>Euteleostomi</taxon>
        <taxon>Actinopterygii</taxon>
        <taxon>Neopterygii</taxon>
        <taxon>Teleostei</taxon>
        <taxon>Ostariophysi</taxon>
        <taxon>Siluriformes</taxon>
        <taxon>Clariidae</taxon>
        <taxon>Clarias</taxon>
    </lineage>
</organism>
<sequence>MKRLCANNGSMLYDDLVSGFRSGFYDSWFNSSFIDEVLDANDSLVTVLVNGQKTVVARTSVKLCRAKSCTGCTNLHLCKFFLFGDCQYGRGRRGCRFSHDLQTVQNAQVLQEHGLSQLDRSELCTLLLQSDNSILPPVCYSYNNGTGLYGRCEAGGECKRLHICEKYLRGPCQCPRAHDFYEPHPLKTLQDRGVPSELMGSMKTTYSNIEALRLNAKYGGRVQENSGQTSTRNGNWHNYTSANANATASGGPRTNRGSTPNKSQNSQEKKEICMYFIKGHCRNGDRCFKEHSRVPYKWEVKEGLRWVALPDNEGIEKDYCDPDKTYSSGVCFDTMTRGSDVVRRLSTVSSVIQPNYILTTSWAWYWEDEFGNWIQYASAAGGHNSASITSEDLEQKFTQDNKAEIEFVAGSQTYTLSFQDMLQINKRYGTKKLVRRRPVYVSAADAETIRTKKPAPNSQMKTLPSHWNKALTPEIGYKKVQLQNDSSEYSVIERLFNTTMHGFSIQKIERIQNKSLWEVFQWQKDQMTKNNAGKNVTEKQLFHGTESKHIEAICRQNFDWRICGTHGTAYGKGSYFARDAKYSHDYTGASTVRTMFVCRVLVGDYIVGDSSYTRPPSKDGGDTIYYDSCVNNLHNPSIFVVFEKHQIYPEYLITYTDGNKCWRVHFAVPYKWEVEVDEGWVDLPDNEDIEREYSDPSKIHSVGNEPVCFDTMMVGVHRVRRLSTISSVLEPTFSHTTKWIWYWKNEYNKWIQYGSVKEMHRLSSITSEELEKKYLQFLDSNTHDVVKFSAGKQFYELNFKDMKQRNEITSSEREVRRRPFFVSLFDVRTTRTRRGPYSSSRAGVPGFWDKTAVPESGFQRVLLDASHKDYIRVQEHFNKTMKDFNILSIERVQNKELWEDFQTKRERMKKANSEKKYREAERLLFHGTNTRNVDAICLQNFDMRVSGANATVYGQ</sequence>
<keyword evidence="8 11" id="KW-0862">Zinc</keyword>
<evidence type="ECO:0000259" key="15">
    <source>
        <dbReference type="PROSITE" id="PS51059"/>
    </source>
</evidence>
<accession>A0A8J4UIY1</accession>
<evidence type="ECO:0000313" key="17">
    <source>
        <dbReference type="Proteomes" id="UP000727407"/>
    </source>
</evidence>
<feature type="domain" description="PARP catalytic" evidence="15">
    <location>
        <begin position="844"/>
        <end position="955"/>
    </location>
</feature>
<feature type="domain" description="C3H1-type" evidence="13">
    <location>
        <begin position="267"/>
        <end position="294"/>
    </location>
</feature>
<feature type="non-terminal residue" evidence="16">
    <location>
        <position position="1"/>
    </location>
</feature>
<comment type="subcellular location">
    <subcellularLocation>
        <location evidence="2">Cytoplasm</location>
    </subcellularLocation>
    <subcellularLocation>
        <location evidence="1">Nucleus</location>
    </subcellularLocation>
</comment>
<evidence type="ECO:0000256" key="9">
    <source>
        <dbReference type="ARBA" id="ARBA00023242"/>
    </source>
</evidence>
<evidence type="ECO:0000313" key="16">
    <source>
        <dbReference type="EMBL" id="KAF5907941.1"/>
    </source>
</evidence>
<dbReference type="SUPFAM" id="SSF56399">
    <property type="entry name" value="ADP-ribosylation"/>
    <property type="match status" value="2"/>
</dbReference>
<dbReference type="CDD" id="cd01439">
    <property type="entry name" value="TCCD_inducible_PARP_like"/>
    <property type="match status" value="1"/>
</dbReference>
<dbReference type="Gene3D" id="4.10.1000.10">
    <property type="entry name" value="Zinc finger, CCCH-type"/>
    <property type="match status" value="2"/>
</dbReference>
<dbReference type="GO" id="GO:0008270">
    <property type="term" value="F:zinc ion binding"/>
    <property type="evidence" value="ECO:0007669"/>
    <property type="project" value="UniProtKB-KW"/>
</dbReference>
<keyword evidence="3" id="KW-0963">Cytoplasm</keyword>
<dbReference type="GO" id="GO:1990404">
    <property type="term" value="F:NAD+-protein mono-ADP-ribosyltransferase activity"/>
    <property type="evidence" value="ECO:0007669"/>
    <property type="project" value="TreeGrafter"/>
</dbReference>